<proteinExistence type="predicted"/>
<accession>A0ABT7LWE6</accession>
<keyword evidence="2" id="KW-1185">Reference proteome</keyword>
<organism evidence="1 2">
    <name type="scientific">Geitlerinema calcuttense NRMC-F 0142</name>
    <dbReference type="NCBI Taxonomy" id="2922238"/>
    <lineage>
        <taxon>Bacteria</taxon>
        <taxon>Bacillati</taxon>
        <taxon>Cyanobacteriota</taxon>
        <taxon>Cyanophyceae</taxon>
        <taxon>Geitlerinematales</taxon>
        <taxon>Geitlerinemataceae</taxon>
        <taxon>Geitlerinema</taxon>
    </lineage>
</organism>
<dbReference type="EMBL" id="JASVEJ010000001">
    <property type="protein sequence ID" value="MDL5055877.1"/>
    <property type="molecule type" value="Genomic_DNA"/>
</dbReference>
<gene>
    <name evidence="1" type="ORF">QQ055_00040</name>
</gene>
<comment type="caution">
    <text evidence="1">The sequence shown here is derived from an EMBL/GenBank/DDBJ whole genome shotgun (WGS) entry which is preliminary data.</text>
</comment>
<dbReference type="RefSeq" id="WP_286003986.1">
    <property type="nucleotide sequence ID" value="NZ_JASVEJ010000001.1"/>
</dbReference>
<sequence>MPNELTEQQRAAMSNSIVEAVAELQMIERDVEYRRLEEGEVVLPTDECLHESGEWRPAQGYIGKPAPDPKYTAHCQFRRRETEGAELRPDPKAEILTRLDEHLSEAGHEFQPMYCAFCYSYQQTFWKISQNPR</sequence>
<evidence type="ECO:0000313" key="1">
    <source>
        <dbReference type="EMBL" id="MDL5055877.1"/>
    </source>
</evidence>
<protein>
    <submittedName>
        <fullName evidence="1">Uncharacterized protein</fullName>
    </submittedName>
</protein>
<reference evidence="1 2" key="1">
    <citation type="submission" date="2023-06" db="EMBL/GenBank/DDBJ databases">
        <title>Whole genome sequence of Oscillatoria calcuttensis NRMC-F 0142.</title>
        <authorList>
            <person name="Shakena Fathima T."/>
            <person name="Muralitharan G."/>
            <person name="Thajuddin N."/>
        </authorList>
    </citation>
    <scope>NUCLEOTIDE SEQUENCE [LARGE SCALE GENOMIC DNA]</scope>
    <source>
        <strain evidence="1 2">NRMC-F 0142</strain>
    </source>
</reference>
<name>A0ABT7LWE6_9CYAN</name>
<evidence type="ECO:0000313" key="2">
    <source>
        <dbReference type="Proteomes" id="UP001230986"/>
    </source>
</evidence>
<dbReference type="Proteomes" id="UP001230986">
    <property type="component" value="Unassembled WGS sequence"/>
</dbReference>